<dbReference type="Proteomes" id="UP000246132">
    <property type="component" value="Unassembled WGS sequence"/>
</dbReference>
<evidence type="ECO:0000313" key="1">
    <source>
        <dbReference type="EMBL" id="RKF05625.1"/>
    </source>
</evidence>
<dbReference type="CDD" id="cd18683">
    <property type="entry name" value="PIN_VapC-like"/>
    <property type="match status" value="1"/>
</dbReference>
<reference evidence="1 2" key="1">
    <citation type="journal article" date="2018" name="Int. J. Syst. Bacteriol.">
        <title>Oceaniradius stylonemae gen. nov., sp. nov., isolated from a red alga, Stylonema cornu-cervi.</title>
        <authorList>
            <person name="Jeong S."/>
        </authorList>
    </citation>
    <scope>NUCLEOTIDE SEQUENCE [LARGE SCALE GENOMIC DNA]</scope>
    <source>
        <strain evidence="1 2">StC1</strain>
    </source>
</reference>
<proteinExistence type="predicted"/>
<dbReference type="SUPFAM" id="SSF88723">
    <property type="entry name" value="PIN domain-like"/>
    <property type="match status" value="1"/>
</dbReference>
<dbReference type="OrthoDB" id="3175275at2"/>
<evidence type="ECO:0000313" key="2">
    <source>
        <dbReference type="Proteomes" id="UP000246132"/>
    </source>
</evidence>
<keyword evidence="2" id="KW-1185">Reference proteome</keyword>
<dbReference type="AlphaFoldDB" id="A0A3A8A603"/>
<dbReference type="InterPro" id="IPR029060">
    <property type="entry name" value="PIN-like_dom_sf"/>
</dbReference>
<sequence length="123" mass="13619">MTGLDTNVLLGWLLNRRSKLPGGGPFRISLIVLVELVWVLQSQFRNSRSEIASIIETLLQIPDVDVAGRDAVKAALDDFRDGGADFADYLIGHDNALSGCETTWTCDRKAGRNPRFTLLQMEN</sequence>
<organism evidence="1 2">
    <name type="scientific">Oceaniradius stylonematis</name>
    <dbReference type="NCBI Taxonomy" id="2184161"/>
    <lineage>
        <taxon>Bacteria</taxon>
        <taxon>Pseudomonadati</taxon>
        <taxon>Pseudomonadota</taxon>
        <taxon>Alphaproteobacteria</taxon>
        <taxon>Hyphomicrobiales</taxon>
        <taxon>Ahrensiaceae</taxon>
        <taxon>Oceaniradius</taxon>
    </lineage>
</organism>
<name>A0A3A8A603_9HYPH</name>
<gene>
    <name evidence="1" type="ORF">DEM25_013475</name>
</gene>
<dbReference type="RefSeq" id="WP_109766256.1">
    <property type="nucleotide sequence ID" value="NZ_OZ252232.1"/>
</dbReference>
<accession>A0A3A8A603</accession>
<comment type="caution">
    <text evidence="1">The sequence shown here is derived from an EMBL/GenBank/DDBJ whole genome shotgun (WGS) entry which is preliminary data.</text>
</comment>
<evidence type="ECO:0008006" key="3">
    <source>
        <dbReference type="Google" id="ProtNLM"/>
    </source>
</evidence>
<dbReference type="EMBL" id="QFWV02000008">
    <property type="protein sequence ID" value="RKF05625.1"/>
    <property type="molecule type" value="Genomic_DNA"/>
</dbReference>
<protein>
    <recommendedName>
        <fullName evidence="3">PIN domain-containing protein</fullName>
    </recommendedName>
</protein>